<accession>A0AAN7CM71</accession>
<gene>
    <name evidence="2" type="ORF">C7999DRAFT_18299</name>
</gene>
<keyword evidence="3" id="KW-1185">Reference proteome</keyword>
<feature type="region of interest" description="Disordered" evidence="1">
    <location>
        <begin position="1"/>
        <end position="27"/>
    </location>
</feature>
<dbReference type="Proteomes" id="UP001303647">
    <property type="component" value="Unassembled WGS sequence"/>
</dbReference>
<sequence>MDVLKNALVSSTSKEPVQKTHKDASEDSRTFGLNQIYPEPRNTTETAEKNVDIIVLHGLAARSPETFIAYKVDGDSDSGHINWLANNDMLSADMPYARILTYDWNANYDKSASSDIFSGHAKTLLDRIHVNRRRTGRLQRPIIFVASCFGGLLLAKVRLFPSSSSYKYFEILRYTVGVAFLGTPFRGSWPTGHTATQLRIAVAMSASAEERFESSQELVQLLRSGTTEDPSPLDELVNTFVEQIQFGPYKFPIVCFYETRHTNFSAVLRTLPADFAQTQVDENGHGIVVPRHSACLPGADSAAMDCRHNMLQKFNSPDNDGFQRLTDRLMEYAENAQETLMKKDRM</sequence>
<dbReference type="PANTHER" id="PTHR48182:SF3">
    <property type="entry name" value="DUF676 DOMAIN-CONTAINING PROTEIN"/>
    <property type="match status" value="1"/>
</dbReference>
<dbReference type="AlphaFoldDB" id="A0AAN7CM71"/>
<name>A0AAN7CM71_9PEZI</name>
<comment type="caution">
    <text evidence="2">The sequence shown here is derived from an EMBL/GenBank/DDBJ whole genome shotgun (WGS) entry which is preliminary data.</text>
</comment>
<dbReference type="EMBL" id="MU857831">
    <property type="protein sequence ID" value="KAK4243338.1"/>
    <property type="molecule type" value="Genomic_DNA"/>
</dbReference>
<reference evidence="2" key="1">
    <citation type="journal article" date="2023" name="Mol. Phylogenet. Evol.">
        <title>Genome-scale phylogeny and comparative genomics of the fungal order Sordariales.</title>
        <authorList>
            <person name="Hensen N."/>
            <person name="Bonometti L."/>
            <person name="Westerberg I."/>
            <person name="Brannstrom I.O."/>
            <person name="Guillou S."/>
            <person name="Cros-Aarteil S."/>
            <person name="Calhoun S."/>
            <person name="Haridas S."/>
            <person name="Kuo A."/>
            <person name="Mondo S."/>
            <person name="Pangilinan J."/>
            <person name="Riley R."/>
            <person name="LaButti K."/>
            <person name="Andreopoulos B."/>
            <person name="Lipzen A."/>
            <person name="Chen C."/>
            <person name="Yan M."/>
            <person name="Daum C."/>
            <person name="Ng V."/>
            <person name="Clum A."/>
            <person name="Steindorff A."/>
            <person name="Ohm R.A."/>
            <person name="Martin F."/>
            <person name="Silar P."/>
            <person name="Natvig D.O."/>
            <person name="Lalanne C."/>
            <person name="Gautier V."/>
            <person name="Ament-Velasquez S.L."/>
            <person name="Kruys A."/>
            <person name="Hutchinson M.I."/>
            <person name="Powell A.J."/>
            <person name="Barry K."/>
            <person name="Miller A.N."/>
            <person name="Grigoriev I.V."/>
            <person name="Debuchy R."/>
            <person name="Gladieux P."/>
            <person name="Hiltunen Thoren M."/>
            <person name="Johannesson H."/>
        </authorList>
    </citation>
    <scope>NUCLEOTIDE SEQUENCE</scope>
    <source>
        <strain evidence="2">CBS 359.72</strain>
    </source>
</reference>
<dbReference type="PANTHER" id="PTHR48182">
    <property type="entry name" value="PROTEIN SERAC1"/>
    <property type="match status" value="1"/>
</dbReference>
<evidence type="ECO:0000256" key="1">
    <source>
        <dbReference type="SAM" id="MobiDB-lite"/>
    </source>
</evidence>
<protein>
    <submittedName>
        <fullName evidence="2">Nacht nucleoside triphosphatase protein</fullName>
    </submittedName>
</protein>
<proteinExistence type="predicted"/>
<reference evidence="2" key="2">
    <citation type="submission" date="2023-05" db="EMBL/GenBank/DDBJ databases">
        <authorList>
            <consortium name="Lawrence Berkeley National Laboratory"/>
            <person name="Steindorff A."/>
            <person name="Hensen N."/>
            <person name="Bonometti L."/>
            <person name="Westerberg I."/>
            <person name="Brannstrom I.O."/>
            <person name="Guillou S."/>
            <person name="Cros-Aarteil S."/>
            <person name="Calhoun S."/>
            <person name="Haridas S."/>
            <person name="Kuo A."/>
            <person name="Mondo S."/>
            <person name="Pangilinan J."/>
            <person name="Riley R."/>
            <person name="Labutti K."/>
            <person name="Andreopoulos B."/>
            <person name="Lipzen A."/>
            <person name="Chen C."/>
            <person name="Yanf M."/>
            <person name="Daum C."/>
            <person name="Ng V."/>
            <person name="Clum A."/>
            <person name="Ohm R."/>
            <person name="Martin F."/>
            <person name="Silar P."/>
            <person name="Natvig D."/>
            <person name="Lalanne C."/>
            <person name="Gautier V."/>
            <person name="Ament-Velasquez S.L."/>
            <person name="Kruys A."/>
            <person name="Hutchinson M.I."/>
            <person name="Powell A.J."/>
            <person name="Barry K."/>
            <person name="Miller A.N."/>
            <person name="Grigoriev I.V."/>
            <person name="Debuchy R."/>
            <person name="Gladieux P."/>
            <person name="Thoren M.H."/>
            <person name="Johannesson H."/>
        </authorList>
    </citation>
    <scope>NUCLEOTIDE SEQUENCE</scope>
    <source>
        <strain evidence="2">CBS 359.72</strain>
    </source>
</reference>
<evidence type="ECO:0000313" key="3">
    <source>
        <dbReference type="Proteomes" id="UP001303647"/>
    </source>
</evidence>
<dbReference type="InterPro" id="IPR052374">
    <property type="entry name" value="SERAC1"/>
</dbReference>
<feature type="compositionally biased region" description="Basic and acidic residues" evidence="1">
    <location>
        <begin position="16"/>
        <end position="27"/>
    </location>
</feature>
<organism evidence="2 3">
    <name type="scientific">Corynascus novoguineensis</name>
    <dbReference type="NCBI Taxonomy" id="1126955"/>
    <lineage>
        <taxon>Eukaryota</taxon>
        <taxon>Fungi</taxon>
        <taxon>Dikarya</taxon>
        <taxon>Ascomycota</taxon>
        <taxon>Pezizomycotina</taxon>
        <taxon>Sordariomycetes</taxon>
        <taxon>Sordariomycetidae</taxon>
        <taxon>Sordariales</taxon>
        <taxon>Chaetomiaceae</taxon>
        <taxon>Corynascus</taxon>
    </lineage>
</organism>
<evidence type="ECO:0000313" key="2">
    <source>
        <dbReference type="EMBL" id="KAK4243338.1"/>
    </source>
</evidence>